<sequence length="101" mass="10515">MVAAIGGAYVFRGTLAIGSCMVLNGSIDRVPLFMDLDSYGYAVLVSGFTFEGELEESLSLSESTSMEGAMPSTADSSSATPSGKSNIGPSPTSPSYERTNW</sequence>
<protein>
    <submittedName>
        <fullName evidence="2">Putative secreted protein</fullName>
    </submittedName>
</protein>
<accession>A0A2M4D649</accession>
<dbReference type="AlphaFoldDB" id="A0A2M4D649"/>
<evidence type="ECO:0000313" key="2">
    <source>
        <dbReference type="EMBL" id="MBW72568.1"/>
    </source>
</evidence>
<proteinExistence type="predicted"/>
<name>A0A2M4D649_ANODA</name>
<organism evidence="2">
    <name type="scientific">Anopheles darlingi</name>
    <name type="common">Mosquito</name>
    <dbReference type="NCBI Taxonomy" id="43151"/>
    <lineage>
        <taxon>Eukaryota</taxon>
        <taxon>Metazoa</taxon>
        <taxon>Ecdysozoa</taxon>
        <taxon>Arthropoda</taxon>
        <taxon>Hexapoda</taxon>
        <taxon>Insecta</taxon>
        <taxon>Pterygota</taxon>
        <taxon>Neoptera</taxon>
        <taxon>Endopterygota</taxon>
        <taxon>Diptera</taxon>
        <taxon>Nematocera</taxon>
        <taxon>Culicoidea</taxon>
        <taxon>Culicidae</taxon>
        <taxon>Anophelinae</taxon>
        <taxon>Anopheles</taxon>
    </lineage>
</organism>
<feature type="compositionally biased region" description="Low complexity" evidence="1">
    <location>
        <begin position="59"/>
        <end position="82"/>
    </location>
</feature>
<evidence type="ECO:0000256" key="1">
    <source>
        <dbReference type="SAM" id="MobiDB-lite"/>
    </source>
</evidence>
<dbReference type="EMBL" id="GGFL01008390">
    <property type="protein sequence ID" value="MBW72568.1"/>
    <property type="molecule type" value="Transcribed_RNA"/>
</dbReference>
<reference evidence="2" key="1">
    <citation type="submission" date="2018-01" db="EMBL/GenBank/DDBJ databases">
        <title>An insight into the sialome of Amazonian anophelines.</title>
        <authorList>
            <person name="Ribeiro J.M."/>
            <person name="Scarpassa V."/>
            <person name="Calvo E."/>
        </authorList>
    </citation>
    <scope>NUCLEOTIDE SEQUENCE</scope>
</reference>
<feature type="compositionally biased region" description="Polar residues" evidence="1">
    <location>
        <begin position="83"/>
        <end position="101"/>
    </location>
</feature>
<feature type="region of interest" description="Disordered" evidence="1">
    <location>
        <begin position="59"/>
        <end position="101"/>
    </location>
</feature>